<feature type="transmembrane region" description="Helical" evidence="1">
    <location>
        <begin position="306"/>
        <end position="327"/>
    </location>
</feature>
<reference evidence="3" key="1">
    <citation type="submission" date="2019-11" db="EMBL/GenBank/DDBJ databases">
        <authorList>
            <person name="Liu Y."/>
            <person name="Hou J."/>
            <person name="Li T.-Q."/>
            <person name="Guan C.-H."/>
            <person name="Wu X."/>
            <person name="Wu H.-Z."/>
            <person name="Ling F."/>
            <person name="Zhang R."/>
            <person name="Shi X.-G."/>
            <person name="Ren J.-P."/>
            <person name="Chen E.-F."/>
            <person name="Sun J.-M."/>
        </authorList>
    </citation>
    <scope>NUCLEOTIDE SEQUENCE</scope>
    <source>
        <strain evidence="3">Adult_tree_wgs_1</strain>
        <tissue evidence="3">Leaves</tissue>
    </source>
</reference>
<organism evidence="3 4">
    <name type="scientific">Rhododendron simsii</name>
    <name type="common">Sims's rhododendron</name>
    <dbReference type="NCBI Taxonomy" id="118357"/>
    <lineage>
        <taxon>Eukaryota</taxon>
        <taxon>Viridiplantae</taxon>
        <taxon>Streptophyta</taxon>
        <taxon>Embryophyta</taxon>
        <taxon>Tracheophyta</taxon>
        <taxon>Spermatophyta</taxon>
        <taxon>Magnoliopsida</taxon>
        <taxon>eudicotyledons</taxon>
        <taxon>Gunneridae</taxon>
        <taxon>Pentapetalae</taxon>
        <taxon>asterids</taxon>
        <taxon>Ericales</taxon>
        <taxon>Ericaceae</taxon>
        <taxon>Ericoideae</taxon>
        <taxon>Rhodoreae</taxon>
        <taxon>Rhododendron</taxon>
    </lineage>
</organism>
<evidence type="ECO:0000256" key="1">
    <source>
        <dbReference type="SAM" id="Phobius"/>
    </source>
</evidence>
<dbReference type="PANTHER" id="PTHR24177:SF343">
    <property type="entry name" value="PROTEIN ACCELERATED CELL DEATH 6-LIKE"/>
    <property type="match status" value="1"/>
</dbReference>
<dbReference type="Proteomes" id="UP000626092">
    <property type="component" value="Unassembled WGS sequence"/>
</dbReference>
<dbReference type="AlphaFoldDB" id="A0A834LBQ6"/>
<evidence type="ECO:0000259" key="2">
    <source>
        <dbReference type="Pfam" id="PF13962"/>
    </source>
</evidence>
<protein>
    <recommendedName>
        <fullName evidence="2">PGG domain-containing protein</fullName>
    </recommendedName>
</protein>
<dbReference type="Pfam" id="PF13962">
    <property type="entry name" value="PGG"/>
    <property type="match status" value="1"/>
</dbReference>
<feature type="transmembrane region" description="Helical" evidence="1">
    <location>
        <begin position="373"/>
        <end position="397"/>
    </location>
</feature>
<evidence type="ECO:0000313" key="4">
    <source>
        <dbReference type="Proteomes" id="UP000626092"/>
    </source>
</evidence>
<sequence length="422" mass="47420">MPSLIRVWKGVEMLKEKGTYRDYATRNDSWVGLIVDLAANIVESYPDLACKQDDNGIPPMFVEATSESHAANNEEAPRDNRVGNHISKLERSFFAKIILDSGASSISKTLSSPRAPDPLIQATKRGILELVMAILKKYPEAADSFDENGRNILHISVEQKHRFIYDYLMCSVAYKDRMLADIANVHGGRGNTEFHMGGKPGSVEVVIQMSWDVLWFKRVKHDSYPHLWHLRNFDGKSADELFEENHSALREQAENAAKHVSSNLIIVATLIGAINFAALFTLPGGVDQNTGIPMLFKSNRQEVQFFMTYIGLGLFFTFLTLATLILIQLSRFDTSDFHMAIPVTTIVSTITIILSAGYSATAFGQGYILEGELGPFLATFLIFFIVLVIIVLALVVIDTKLLLFDYMYYAIRDWLVYKRPEM</sequence>
<dbReference type="GO" id="GO:0016020">
    <property type="term" value="C:membrane"/>
    <property type="evidence" value="ECO:0007669"/>
    <property type="project" value="TreeGrafter"/>
</dbReference>
<feature type="transmembrane region" description="Helical" evidence="1">
    <location>
        <begin position="264"/>
        <end position="286"/>
    </location>
</feature>
<keyword evidence="4" id="KW-1185">Reference proteome</keyword>
<dbReference type="PANTHER" id="PTHR24177">
    <property type="entry name" value="CASKIN"/>
    <property type="match status" value="1"/>
</dbReference>
<dbReference type="InterPro" id="IPR026961">
    <property type="entry name" value="PGG_dom"/>
</dbReference>
<keyword evidence="1" id="KW-0472">Membrane</keyword>
<comment type="caution">
    <text evidence="3">The sequence shown here is derived from an EMBL/GenBank/DDBJ whole genome shotgun (WGS) entry which is preliminary data.</text>
</comment>
<dbReference type="OrthoDB" id="1923662at2759"/>
<name>A0A834LBQ6_RHOSS</name>
<feature type="transmembrane region" description="Helical" evidence="1">
    <location>
        <begin position="339"/>
        <end position="361"/>
    </location>
</feature>
<keyword evidence="1" id="KW-0812">Transmembrane</keyword>
<proteinExistence type="predicted"/>
<dbReference type="EMBL" id="WJXA01000010">
    <property type="protein sequence ID" value="KAF7129195.1"/>
    <property type="molecule type" value="Genomic_DNA"/>
</dbReference>
<keyword evidence="1" id="KW-1133">Transmembrane helix</keyword>
<feature type="domain" description="PGG" evidence="2">
    <location>
        <begin position="257"/>
        <end position="366"/>
    </location>
</feature>
<evidence type="ECO:0000313" key="3">
    <source>
        <dbReference type="EMBL" id="KAF7129195.1"/>
    </source>
</evidence>
<accession>A0A834LBQ6</accession>
<gene>
    <name evidence="3" type="ORF">RHSIM_Rhsim10G0154400</name>
</gene>